<gene>
    <name evidence="1" type="ORF">E2C01_046704</name>
</gene>
<reference evidence="1 2" key="1">
    <citation type="submission" date="2019-05" db="EMBL/GenBank/DDBJ databases">
        <title>Another draft genome of Portunus trituberculatus and its Hox gene families provides insights of decapod evolution.</title>
        <authorList>
            <person name="Jeong J.-H."/>
            <person name="Song I."/>
            <person name="Kim S."/>
            <person name="Choi T."/>
            <person name="Kim D."/>
            <person name="Ryu S."/>
            <person name="Kim W."/>
        </authorList>
    </citation>
    <scope>NUCLEOTIDE SEQUENCE [LARGE SCALE GENOMIC DNA]</scope>
    <source>
        <tissue evidence="1">Muscle</tissue>
    </source>
</reference>
<protein>
    <submittedName>
        <fullName evidence="1">Uncharacterized protein</fullName>
    </submittedName>
</protein>
<sequence length="89" mass="9608">MTEMNWQRLTQGLEEVSWGLQAVLDFLKPPSARASAARSREKAGLVRARLGVVGQGGAVIPILAAETRDGLRISDQHPSEATTARLEVN</sequence>
<evidence type="ECO:0000313" key="2">
    <source>
        <dbReference type="Proteomes" id="UP000324222"/>
    </source>
</evidence>
<name>A0A5B7G5V4_PORTR</name>
<dbReference type="AlphaFoldDB" id="A0A5B7G5V4"/>
<accession>A0A5B7G5V4</accession>
<organism evidence="1 2">
    <name type="scientific">Portunus trituberculatus</name>
    <name type="common">Swimming crab</name>
    <name type="synonym">Neptunus trituberculatus</name>
    <dbReference type="NCBI Taxonomy" id="210409"/>
    <lineage>
        <taxon>Eukaryota</taxon>
        <taxon>Metazoa</taxon>
        <taxon>Ecdysozoa</taxon>
        <taxon>Arthropoda</taxon>
        <taxon>Crustacea</taxon>
        <taxon>Multicrustacea</taxon>
        <taxon>Malacostraca</taxon>
        <taxon>Eumalacostraca</taxon>
        <taxon>Eucarida</taxon>
        <taxon>Decapoda</taxon>
        <taxon>Pleocyemata</taxon>
        <taxon>Brachyura</taxon>
        <taxon>Eubrachyura</taxon>
        <taxon>Portunoidea</taxon>
        <taxon>Portunidae</taxon>
        <taxon>Portuninae</taxon>
        <taxon>Portunus</taxon>
    </lineage>
</organism>
<proteinExistence type="predicted"/>
<dbReference type="Proteomes" id="UP000324222">
    <property type="component" value="Unassembled WGS sequence"/>
</dbReference>
<dbReference type="EMBL" id="VSRR010011176">
    <property type="protein sequence ID" value="MPC52826.1"/>
    <property type="molecule type" value="Genomic_DNA"/>
</dbReference>
<comment type="caution">
    <text evidence="1">The sequence shown here is derived from an EMBL/GenBank/DDBJ whole genome shotgun (WGS) entry which is preliminary data.</text>
</comment>
<evidence type="ECO:0000313" key="1">
    <source>
        <dbReference type="EMBL" id="MPC52826.1"/>
    </source>
</evidence>
<keyword evidence="2" id="KW-1185">Reference proteome</keyword>